<dbReference type="GO" id="GO:0047631">
    <property type="term" value="F:ADP-ribose diphosphatase activity"/>
    <property type="evidence" value="ECO:0007669"/>
    <property type="project" value="TreeGrafter"/>
</dbReference>
<dbReference type="EMBL" id="CAKOGP040000001">
    <property type="protein sequence ID" value="CAJ1894380.1"/>
    <property type="molecule type" value="Genomic_DNA"/>
</dbReference>
<feature type="domain" description="Calcineurin-like phosphoesterase" evidence="1">
    <location>
        <begin position="14"/>
        <end position="251"/>
    </location>
</feature>
<evidence type="ECO:0000313" key="2">
    <source>
        <dbReference type="EMBL" id="CAJ1894380.1"/>
    </source>
</evidence>
<comment type="caution">
    <text evidence="2">The sequence shown here is derived from an EMBL/GenBank/DDBJ whole genome shotgun (WGS) entry which is preliminary data.</text>
</comment>
<dbReference type="GO" id="GO:0047734">
    <property type="term" value="F:CDP-glycerol diphosphatase activity"/>
    <property type="evidence" value="ECO:0007669"/>
    <property type="project" value="TreeGrafter"/>
</dbReference>
<dbReference type="Pfam" id="PF00149">
    <property type="entry name" value="Metallophos"/>
    <property type="match status" value="1"/>
</dbReference>
<dbReference type="InterPro" id="IPR029052">
    <property type="entry name" value="Metallo-depent_PP-like"/>
</dbReference>
<protein>
    <recommendedName>
        <fullName evidence="1">Calcineurin-like phosphoesterase domain-containing protein</fullName>
    </recommendedName>
</protein>
<dbReference type="PANTHER" id="PTHR16509:SF8">
    <property type="entry name" value="MANGANESE-DEPENDENT ADP-RIBOSE_CDP-ALCOHOL DIPHOSPHATASE"/>
    <property type="match status" value="1"/>
</dbReference>
<dbReference type="SUPFAM" id="SSF56300">
    <property type="entry name" value="Metallo-dependent phosphatases"/>
    <property type="match status" value="1"/>
</dbReference>
<organism evidence="2 3">
    <name type="scientific">Cylindrotheca closterium</name>
    <dbReference type="NCBI Taxonomy" id="2856"/>
    <lineage>
        <taxon>Eukaryota</taxon>
        <taxon>Sar</taxon>
        <taxon>Stramenopiles</taxon>
        <taxon>Ochrophyta</taxon>
        <taxon>Bacillariophyta</taxon>
        <taxon>Bacillariophyceae</taxon>
        <taxon>Bacillariophycidae</taxon>
        <taxon>Bacillariales</taxon>
        <taxon>Bacillariaceae</taxon>
        <taxon>Cylindrotheca</taxon>
    </lineage>
</organism>
<gene>
    <name evidence="2" type="ORF">CYCCA115_LOCUS146</name>
</gene>
<dbReference type="GO" id="GO:0008663">
    <property type="term" value="F:2',3'-cyclic-nucleotide 2'-phosphodiesterase activity"/>
    <property type="evidence" value="ECO:0007669"/>
    <property type="project" value="TreeGrafter"/>
</dbReference>
<dbReference type="AlphaFoldDB" id="A0AAD2CCD5"/>
<proteinExistence type="predicted"/>
<sequence>MEERETESPLFTFGLIADMQYCNPLLYGRKEIRGNPSHPRSRHYLKTPDRLKEAIQTFEQHGAAFAISLGDLIDTGFESYDLPLQIMEEESSSSSAFPWYHVLGNHEFSVLGPEKAQVRDRLGMPANYYHFDYGNYCRFIVLNANEYSTFAHCKGSKLYKESRSMKKYFQEQHDKRDKDDLGCAPSSLSGALGNVQLAFLRQSLHDATKAAKRVIICSHQPADEIWDYHALLETIRPFRQSIVLFLSGHLHFGDEGILEEEGMDTMIPCISLKAMIESPENAYTLARFYHKRLELIGYGRQYFRGKKKKTLAQVISMKKLDMVGGIAQNLGTKKALTIHFN</sequence>
<dbReference type="Proteomes" id="UP001295423">
    <property type="component" value="Unassembled WGS sequence"/>
</dbReference>
<keyword evidence="3" id="KW-1185">Reference proteome</keyword>
<dbReference type="InterPro" id="IPR004843">
    <property type="entry name" value="Calcineurin-like_PHP"/>
</dbReference>
<dbReference type="GO" id="GO:0030145">
    <property type="term" value="F:manganese ion binding"/>
    <property type="evidence" value="ECO:0007669"/>
    <property type="project" value="TreeGrafter"/>
</dbReference>
<dbReference type="Gene3D" id="3.60.21.10">
    <property type="match status" value="1"/>
</dbReference>
<evidence type="ECO:0000259" key="1">
    <source>
        <dbReference type="Pfam" id="PF00149"/>
    </source>
</evidence>
<accession>A0AAD2CCD5</accession>
<name>A0AAD2CCD5_9STRA</name>
<dbReference type="PANTHER" id="PTHR16509">
    <property type="match status" value="1"/>
</dbReference>
<reference evidence="2" key="1">
    <citation type="submission" date="2023-08" db="EMBL/GenBank/DDBJ databases">
        <authorList>
            <person name="Audoor S."/>
            <person name="Bilcke G."/>
        </authorList>
    </citation>
    <scope>NUCLEOTIDE SEQUENCE</scope>
</reference>
<evidence type="ECO:0000313" key="3">
    <source>
        <dbReference type="Proteomes" id="UP001295423"/>
    </source>
</evidence>